<reference evidence="1" key="1">
    <citation type="submission" date="2014-09" db="EMBL/GenBank/DDBJ databases">
        <authorList>
            <person name="Magalhaes I.L.F."/>
            <person name="Oliveira U."/>
            <person name="Santos F.R."/>
            <person name="Vidigal T.H.D.A."/>
            <person name="Brescovit A.D."/>
            <person name="Santos A.J."/>
        </authorList>
    </citation>
    <scope>NUCLEOTIDE SEQUENCE</scope>
    <source>
        <tissue evidence="1">Shoot tissue taken approximately 20 cm above the soil surface</tissue>
    </source>
</reference>
<protein>
    <submittedName>
        <fullName evidence="1">Uncharacterized protein</fullName>
    </submittedName>
</protein>
<proteinExistence type="predicted"/>
<evidence type="ECO:0000313" key="1">
    <source>
        <dbReference type="EMBL" id="JAD25973.1"/>
    </source>
</evidence>
<accession>A0A0A8YK83</accession>
<reference evidence="1" key="2">
    <citation type="journal article" date="2015" name="Data Brief">
        <title>Shoot transcriptome of the giant reed, Arundo donax.</title>
        <authorList>
            <person name="Barrero R.A."/>
            <person name="Guerrero F.D."/>
            <person name="Moolhuijzen P."/>
            <person name="Goolsby J.A."/>
            <person name="Tidwell J."/>
            <person name="Bellgard S.E."/>
            <person name="Bellgard M.I."/>
        </authorList>
    </citation>
    <scope>NUCLEOTIDE SEQUENCE</scope>
    <source>
        <tissue evidence="1">Shoot tissue taken approximately 20 cm above the soil surface</tissue>
    </source>
</reference>
<dbReference type="EMBL" id="GBRH01271922">
    <property type="protein sequence ID" value="JAD25973.1"/>
    <property type="molecule type" value="Transcribed_RNA"/>
</dbReference>
<name>A0A0A8YK83_ARUDO</name>
<organism evidence="1">
    <name type="scientific">Arundo donax</name>
    <name type="common">Giant reed</name>
    <name type="synonym">Donax arundinaceus</name>
    <dbReference type="NCBI Taxonomy" id="35708"/>
    <lineage>
        <taxon>Eukaryota</taxon>
        <taxon>Viridiplantae</taxon>
        <taxon>Streptophyta</taxon>
        <taxon>Embryophyta</taxon>
        <taxon>Tracheophyta</taxon>
        <taxon>Spermatophyta</taxon>
        <taxon>Magnoliopsida</taxon>
        <taxon>Liliopsida</taxon>
        <taxon>Poales</taxon>
        <taxon>Poaceae</taxon>
        <taxon>PACMAD clade</taxon>
        <taxon>Arundinoideae</taxon>
        <taxon>Arundineae</taxon>
        <taxon>Arundo</taxon>
    </lineage>
</organism>
<sequence length="69" mass="8124">MAQILDYSSIHSRVVFLSRRRLHVRVIMATKHAGLIRKSWLAFSSQRGRPPTSYLHCYTRPMRSLPTQR</sequence>
<dbReference type="AlphaFoldDB" id="A0A0A8YK83"/>